<protein>
    <recommendedName>
        <fullName evidence="1">IrrE N-terminal-like domain-containing protein</fullName>
    </recommendedName>
</protein>
<dbReference type="Pfam" id="PF06114">
    <property type="entry name" value="Peptidase_M78"/>
    <property type="match status" value="1"/>
</dbReference>
<accession>A0A2H4JA70</accession>
<dbReference type="InterPro" id="IPR010359">
    <property type="entry name" value="IrrE_HExxH"/>
</dbReference>
<reference evidence="2" key="1">
    <citation type="submission" date="2017-06" db="EMBL/GenBank/DDBJ databases">
        <title>Novel phages from South African skin metaviromes.</title>
        <authorList>
            <person name="van Zyl L.J."/>
            <person name="Abrahams Y."/>
            <person name="Stander E.A."/>
            <person name="Kirby B.M."/>
            <person name="Clavaud C."/>
            <person name="Farcet C."/>
            <person name="Breton L."/>
            <person name="Trindade M.I."/>
        </authorList>
    </citation>
    <scope>NUCLEOTIDE SEQUENCE</scope>
</reference>
<organism evidence="2">
    <name type="scientific">uncultured Caudovirales phage</name>
    <dbReference type="NCBI Taxonomy" id="2100421"/>
    <lineage>
        <taxon>Viruses</taxon>
        <taxon>Duplodnaviria</taxon>
        <taxon>Heunggongvirae</taxon>
        <taxon>Uroviricota</taxon>
        <taxon>Caudoviricetes</taxon>
        <taxon>Peduoviridae</taxon>
        <taxon>Maltschvirus</taxon>
        <taxon>Maltschvirus maltsch</taxon>
    </lineage>
</organism>
<dbReference type="EMBL" id="MF417887">
    <property type="protein sequence ID" value="ASN69208.1"/>
    <property type="molecule type" value="Genomic_DNA"/>
</dbReference>
<feature type="domain" description="IrrE N-terminal-like" evidence="1">
    <location>
        <begin position="32"/>
        <end position="111"/>
    </location>
</feature>
<sequence length="141" mass="16389">MTASYNPWRDARDRYPDYLINFKRELPTGMRGCIKGKTIHVCASLTQEARRFTLAHEVCHLDTGILHTGDPRVELMIDRMAARRLITPDEFVDALAWSRRSDHECASELGVDGYTLRVWVQSLNKDERRYITALLRRRGEP</sequence>
<proteinExistence type="predicted"/>
<gene>
    <name evidence="2" type="ORF">7S3_30</name>
</gene>
<evidence type="ECO:0000313" key="2">
    <source>
        <dbReference type="EMBL" id="ASN69208.1"/>
    </source>
</evidence>
<evidence type="ECO:0000259" key="1">
    <source>
        <dbReference type="Pfam" id="PF06114"/>
    </source>
</evidence>
<name>A0A2H4JA70_9CAUD</name>